<comment type="caution">
    <text evidence="9">The sequence shown here is derived from an EMBL/GenBank/DDBJ whole genome shotgun (WGS) entry which is preliminary data.</text>
</comment>
<evidence type="ECO:0000313" key="10">
    <source>
        <dbReference type="Proteomes" id="UP000229329"/>
    </source>
</evidence>
<dbReference type="GO" id="GO:0019350">
    <property type="term" value="P:teichoic acid biosynthetic process"/>
    <property type="evidence" value="ECO:0007669"/>
    <property type="project" value="UniProtKB-KW"/>
</dbReference>
<dbReference type="SUPFAM" id="SSF48452">
    <property type="entry name" value="TPR-like"/>
    <property type="match status" value="1"/>
</dbReference>
<evidence type="ECO:0000256" key="1">
    <source>
        <dbReference type="ARBA" id="ARBA00004202"/>
    </source>
</evidence>
<keyword evidence="7" id="KW-0802">TPR repeat</keyword>
<dbReference type="InterPro" id="IPR051612">
    <property type="entry name" value="Teichoic_Acid_Biosynth"/>
</dbReference>
<dbReference type="Pfam" id="PF00534">
    <property type="entry name" value="Glycos_transf_1"/>
    <property type="match status" value="1"/>
</dbReference>
<dbReference type="Gene3D" id="1.25.40.10">
    <property type="entry name" value="Tetratricopeptide repeat domain"/>
    <property type="match status" value="1"/>
</dbReference>
<keyword evidence="10" id="KW-1185">Reference proteome</keyword>
<feature type="repeat" description="TPR" evidence="7">
    <location>
        <begin position="47"/>
        <end position="80"/>
    </location>
</feature>
<dbReference type="InterPro" id="IPR007554">
    <property type="entry name" value="Glycerophosphate_synth"/>
</dbReference>
<dbReference type="Gene3D" id="3.40.50.12580">
    <property type="match status" value="1"/>
</dbReference>
<dbReference type="Pfam" id="PF04464">
    <property type="entry name" value="Glyphos_transf"/>
    <property type="match status" value="2"/>
</dbReference>
<dbReference type="Gene3D" id="3.40.50.2000">
    <property type="entry name" value="Glycogen Phosphorylase B"/>
    <property type="match status" value="2"/>
</dbReference>
<dbReference type="SUPFAM" id="SSF53756">
    <property type="entry name" value="UDP-Glycosyltransferase/glycogen phosphorylase"/>
    <property type="match status" value="3"/>
</dbReference>
<evidence type="ECO:0000256" key="6">
    <source>
        <dbReference type="ARBA" id="ARBA00023136"/>
    </source>
</evidence>
<dbReference type="PANTHER" id="PTHR37316:SF3">
    <property type="entry name" value="TEICHOIC ACID GLYCEROL-PHOSPHATE TRANSFERASE"/>
    <property type="match status" value="1"/>
</dbReference>
<keyword evidence="3" id="KW-1003">Cell membrane</keyword>
<dbReference type="AlphaFoldDB" id="A0A2M8S4S4"/>
<dbReference type="RefSeq" id="WP_100288081.1">
    <property type="nucleotide sequence ID" value="NZ_PHHA01000003.1"/>
</dbReference>
<dbReference type="SMART" id="SM00028">
    <property type="entry name" value="TPR"/>
    <property type="match status" value="2"/>
</dbReference>
<dbReference type="Gene3D" id="3.40.50.11820">
    <property type="match status" value="1"/>
</dbReference>
<keyword evidence="4" id="KW-0808">Transferase</keyword>
<organism evidence="9 10">
    <name type="scientific">Conservatibacter flavescens</name>
    <dbReference type="NCBI Taxonomy" id="28161"/>
    <lineage>
        <taxon>Bacteria</taxon>
        <taxon>Pseudomonadati</taxon>
        <taxon>Pseudomonadota</taxon>
        <taxon>Gammaproteobacteria</taxon>
        <taxon>Pasteurellales</taxon>
        <taxon>Pasteurellaceae</taxon>
        <taxon>Conservatibacter</taxon>
    </lineage>
</organism>
<protein>
    <recommendedName>
        <fullName evidence="8">Glycosyl transferase family 1 domain-containing protein</fullName>
    </recommendedName>
</protein>
<dbReference type="Proteomes" id="UP000229329">
    <property type="component" value="Unassembled WGS sequence"/>
</dbReference>
<dbReference type="EMBL" id="PHHA01000003">
    <property type="protein sequence ID" value="PJG86149.1"/>
    <property type="molecule type" value="Genomic_DNA"/>
</dbReference>
<dbReference type="InterPro" id="IPR019734">
    <property type="entry name" value="TPR_rpt"/>
</dbReference>
<gene>
    <name evidence="9" type="ORF">CVP05_02965</name>
</gene>
<comment type="similarity">
    <text evidence="2">Belongs to the CDP-glycerol glycerophosphotransferase family.</text>
</comment>
<dbReference type="OrthoDB" id="9777346at2"/>
<dbReference type="InterPro" id="IPR011990">
    <property type="entry name" value="TPR-like_helical_dom_sf"/>
</dbReference>
<dbReference type="GO" id="GO:0016757">
    <property type="term" value="F:glycosyltransferase activity"/>
    <property type="evidence" value="ECO:0007669"/>
    <property type="project" value="InterPro"/>
</dbReference>
<dbReference type="InterPro" id="IPR043149">
    <property type="entry name" value="TagF_N"/>
</dbReference>
<dbReference type="PROSITE" id="PS50005">
    <property type="entry name" value="TPR"/>
    <property type="match status" value="1"/>
</dbReference>
<dbReference type="PANTHER" id="PTHR37316">
    <property type="entry name" value="TEICHOIC ACID GLYCEROL-PHOSPHATE PRIMASE"/>
    <property type="match status" value="1"/>
</dbReference>
<feature type="domain" description="Glycosyl transferase family 1" evidence="8">
    <location>
        <begin position="815"/>
        <end position="953"/>
    </location>
</feature>
<accession>A0A2M8S4S4</accession>
<reference evidence="9 10" key="1">
    <citation type="submission" date="2017-11" db="EMBL/GenBank/DDBJ databases">
        <title>Reclassification of Bisgaard taxon 7 as Conservatibacter flavescens gen. nov., sp. nov.</title>
        <authorList>
            <person name="Christensen H."/>
        </authorList>
    </citation>
    <scope>NUCLEOTIDE SEQUENCE [LARGE SCALE GENOMIC DNA]</scope>
    <source>
        <strain evidence="9 10">7_4</strain>
    </source>
</reference>
<dbReference type="InterPro" id="IPR043148">
    <property type="entry name" value="TagF_C"/>
</dbReference>
<evidence type="ECO:0000256" key="5">
    <source>
        <dbReference type="ARBA" id="ARBA00022944"/>
    </source>
</evidence>
<sequence>MKLLKNSFNYMIAPAAYRNGLSLYKKKHWGAALNAFKTAHKAAPNNPQIAFKLGVCHLKLKSLHEAHFYISRALELAPYNTQWQIQLAQCNKQLGFSSYELSATGKPTAAVPRILQGGYRQSLGVAIKKKLLLIPSDYNHRVMADIEPFIAHYQDDFDVYVILRQLDEDVVYKPSHTLVKNGTSYGEFLKMTADYMIDAGTMNYGYRINETNKWVSVWHGIPYKKMFVDLDIKHLAGAIRYDLAYDSMVSMSDFYTQTFLRGAMRYEGEVLQLGSAKIDKLLDNRSNQARLHDLYDKIGLPQGKKIALYAPEYRSGQTFAVPFDTQKLLDVLGQDYCLVVLLPAAHLRAAKPSENNVYYTHALGKNDALLLADILISDYNPLIYQFDQYNRPVVLFIHDHSEFAAAHPSRQHELRIIKRRQYTVSDEAALLALDWLQIERHNSKFNTPEHIDLAYLKHSLGIPEGKRIVLYAPTFREAGAMPLPFDVGSLLANLGDDYILITKLHYLNHLDQHYDNVIDCTSSSDMADLMKIADVLISDYSSLVLDFALLNKPIVLYQYDYADYMKKRGVYFDFADYLPSEQIVRSEDELLSINWQTINADNSKIINEFYPLEDGKATQRIAEAIAFEPQIRHGKDVIFLVNDLNQIGGIHSFVKNMAKYYKQAYNARVFVLAIKEFAEANSELHVLESPYIDYAISSQYLNGACAHILKNTDGIVISLQFSAHMHFQRYLENAKSVLMFHGDVKDMISREMYGPHLSWLNEGKLYNYQKLLLLTQSAVELLRPHLNEEIQAKLGFMHNSIDADYTPIASNKPLHTAVISRLDADKNIFAMIDLGKQIKAQNEHIVLNIYGDGALKADFMQAISDNGLDGILRVHGFESDKHKIFADNDSLLLMSKSEGFPLVLLEAYACGKPVVVFDSFTAAKDLVLQGQTGFLLPYGDYQGVIAAVKQVSDIDQTKIKAMFERFSNQNVFAQWDKLIGELDEL</sequence>
<evidence type="ECO:0000256" key="4">
    <source>
        <dbReference type="ARBA" id="ARBA00022679"/>
    </source>
</evidence>
<evidence type="ECO:0000313" key="9">
    <source>
        <dbReference type="EMBL" id="PJG86149.1"/>
    </source>
</evidence>
<dbReference type="InterPro" id="IPR001296">
    <property type="entry name" value="Glyco_trans_1"/>
</dbReference>
<dbReference type="GO" id="GO:0005886">
    <property type="term" value="C:plasma membrane"/>
    <property type="evidence" value="ECO:0007669"/>
    <property type="project" value="UniProtKB-SubCell"/>
</dbReference>
<evidence type="ECO:0000259" key="8">
    <source>
        <dbReference type="Pfam" id="PF00534"/>
    </source>
</evidence>
<evidence type="ECO:0000256" key="3">
    <source>
        <dbReference type="ARBA" id="ARBA00022475"/>
    </source>
</evidence>
<proteinExistence type="inferred from homology"/>
<comment type="subcellular location">
    <subcellularLocation>
        <location evidence="1">Cell membrane</location>
        <topology evidence="1">Peripheral membrane protein</topology>
    </subcellularLocation>
</comment>
<name>A0A2M8S4S4_9PAST</name>
<evidence type="ECO:0000256" key="7">
    <source>
        <dbReference type="PROSITE-ProRule" id="PRU00339"/>
    </source>
</evidence>
<keyword evidence="5" id="KW-0777">Teichoic acid biosynthesis</keyword>
<keyword evidence="6" id="KW-0472">Membrane</keyword>
<evidence type="ECO:0000256" key="2">
    <source>
        <dbReference type="ARBA" id="ARBA00010488"/>
    </source>
</evidence>
<dbReference type="GO" id="GO:0047355">
    <property type="term" value="F:CDP-glycerol glycerophosphotransferase activity"/>
    <property type="evidence" value="ECO:0007669"/>
    <property type="project" value="InterPro"/>
</dbReference>